<reference evidence="1 2" key="1">
    <citation type="submission" date="2012-07" db="EMBL/GenBank/DDBJ databases">
        <authorList>
            <person name="Moroni P."/>
            <person name="Richards V.P."/>
            <person name="Durkin S.A.S."/>
            <person name="Kim M."/>
            <person name="Pavinski Bitar P.D."/>
            <person name="Stanhope M.J."/>
            <person name="Town C.D."/>
            <person name="Zadoks R.N."/>
            <person name="Venter J.C."/>
        </authorList>
    </citation>
    <scope>NUCLEOTIDE SEQUENCE [LARGE SCALE GENOMIC DNA]</scope>
    <source>
        <strain evidence="1 2">MRI Z1-216</strain>
    </source>
</reference>
<protein>
    <recommendedName>
        <fullName evidence="3">Cell division protein ZapA</fullName>
    </recommendedName>
</protein>
<proteinExistence type="predicted"/>
<evidence type="ECO:0000313" key="2">
    <source>
        <dbReference type="Proteomes" id="UP000015176"/>
    </source>
</evidence>
<organism evidence="1 2">
    <name type="scientific">Streptococcus agalactiae MRI Z1-216</name>
    <dbReference type="NCBI Taxonomy" id="1154879"/>
    <lineage>
        <taxon>Bacteria</taxon>
        <taxon>Bacillati</taxon>
        <taxon>Bacillota</taxon>
        <taxon>Bacilli</taxon>
        <taxon>Lactobacillales</taxon>
        <taxon>Streptococcaceae</taxon>
        <taxon>Streptococcus</taxon>
    </lineage>
</organism>
<gene>
    <name evidence="1" type="ORF">SAG0164_02610</name>
</gene>
<evidence type="ECO:0000313" key="1">
    <source>
        <dbReference type="EMBL" id="EPU38614.1"/>
    </source>
</evidence>
<dbReference type="Pfam" id="PF05164">
    <property type="entry name" value="ZapA"/>
    <property type="match status" value="1"/>
</dbReference>
<accession>A0AAD2WUT0</accession>
<dbReference type="SUPFAM" id="SSF102829">
    <property type="entry name" value="Cell division protein ZapA-like"/>
    <property type="match status" value="1"/>
</dbReference>
<dbReference type="AlphaFoldDB" id="A0AAD2WUT0"/>
<name>A0AAD2WUT0_STRAG</name>
<dbReference type="EMBL" id="ALSF01000076">
    <property type="protein sequence ID" value="EPU38614.1"/>
    <property type="molecule type" value="Genomic_DNA"/>
</dbReference>
<sequence length="103" mass="11954">METKINNSQKNRYKFVFGDKPLTLTTDKDNLFMEEIERVATEKYEAIKEKLPNADNETIAILMAINALSVQLSREIDIEKMEDELNKLRSKTISDIKEKVSED</sequence>
<dbReference type="Proteomes" id="UP000015176">
    <property type="component" value="Unassembled WGS sequence"/>
</dbReference>
<evidence type="ECO:0008006" key="3">
    <source>
        <dbReference type="Google" id="ProtNLM"/>
    </source>
</evidence>
<dbReference type="RefSeq" id="WP_000448289.1">
    <property type="nucleotide sequence ID" value="NZ_ALSF01000076.1"/>
</dbReference>
<dbReference type="InterPro" id="IPR007838">
    <property type="entry name" value="Cell_div_ZapA-like"/>
</dbReference>
<comment type="caution">
    <text evidence="1">The sequence shown here is derived from an EMBL/GenBank/DDBJ whole genome shotgun (WGS) entry which is preliminary data.</text>
</comment>
<dbReference type="InterPro" id="IPR036192">
    <property type="entry name" value="Cell_div_ZapA-like_sf"/>
</dbReference>
<dbReference type="GeneID" id="66886561"/>